<dbReference type="PIRSF" id="PIRSF031644">
    <property type="entry name" value="UCP031644"/>
    <property type="match status" value="1"/>
</dbReference>
<organism evidence="2 3">
    <name type="scientific">Sinanaerobacter chloroacetimidivorans</name>
    <dbReference type="NCBI Taxonomy" id="2818044"/>
    <lineage>
        <taxon>Bacteria</taxon>
        <taxon>Bacillati</taxon>
        <taxon>Bacillota</taxon>
        <taxon>Clostridia</taxon>
        <taxon>Peptostreptococcales</taxon>
        <taxon>Anaerovoracaceae</taxon>
        <taxon>Sinanaerobacter</taxon>
    </lineage>
</organism>
<gene>
    <name evidence="2" type="ORF">KCX82_14540</name>
</gene>
<dbReference type="InterPro" id="IPR011256">
    <property type="entry name" value="Reg_factor_effector_dom_sf"/>
</dbReference>
<evidence type="ECO:0000313" key="2">
    <source>
        <dbReference type="EMBL" id="MBR0599105.1"/>
    </source>
</evidence>
<dbReference type="InterPro" id="IPR029442">
    <property type="entry name" value="GyrI-like"/>
</dbReference>
<dbReference type="InterPro" id="IPR008319">
    <property type="entry name" value="GyrI-like_CCH_Lin2189-like"/>
</dbReference>
<dbReference type="AlphaFoldDB" id="A0A8J7W531"/>
<protein>
    <submittedName>
        <fullName evidence="2">GyrI-like domain-containing protein</fullName>
    </submittedName>
</protein>
<proteinExistence type="predicted"/>
<sequence>MTQVKMDYKKEFPDLYQPKTVPGIVLVPEIKFIMVDGKGNPNLDGGEYERAVELLYALSYTIKMSPKSGREPQGFFDYVVPPLEGLWWLEDPEDFDFTRKDRFCWTSMIRQPEFVSDEVFQWAMDQVAGKKPHLDTAKARLQDYKEGLCIQMLHIGPYDEEPKSIAQMDTFMREQGYRSAICDILPDGTVKRHHEIYLGDPRKTAPAKLKTILRHPVKEGK</sequence>
<evidence type="ECO:0000313" key="3">
    <source>
        <dbReference type="Proteomes" id="UP000675664"/>
    </source>
</evidence>
<evidence type="ECO:0000259" key="1">
    <source>
        <dbReference type="Pfam" id="PF06445"/>
    </source>
</evidence>
<reference evidence="2" key="1">
    <citation type="submission" date="2021-04" db="EMBL/GenBank/DDBJ databases">
        <title>Sinoanaerobacter chloroacetimidivorans sp. nov., an obligate anaerobic bacterium isolated from anaerobic sludge.</title>
        <authorList>
            <person name="Bao Y."/>
        </authorList>
    </citation>
    <scope>NUCLEOTIDE SEQUENCE</scope>
    <source>
        <strain evidence="2">BAD-6</strain>
    </source>
</reference>
<dbReference type="EMBL" id="JAGSND010000010">
    <property type="protein sequence ID" value="MBR0599105.1"/>
    <property type="molecule type" value="Genomic_DNA"/>
</dbReference>
<dbReference type="Gene3D" id="3.20.80.10">
    <property type="entry name" value="Regulatory factor, effector binding domain"/>
    <property type="match status" value="1"/>
</dbReference>
<dbReference type="Pfam" id="PF06445">
    <property type="entry name" value="GyrI-like"/>
    <property type="match status" value="1"/>
</dbReference>
<dbReference type="Proteomes" id="UP000675664">
    <property type="component" value="Unassembled WGS sequence"/>
</dbReference>
<accession>A0A8J7W531</accession>
<dbReference type="RefSeq" id="WP_227019237.1">
    <property type="nucleotide sequence ID" value="NZ_JAGSND010000010.1"/>
</dbReference>
<feature type="domain" description="GyrI-like small molecule binding" evidence="1">
    <location>
        <begin position="24"/>
        <end position="217"/>
    </location>
</feature>
<comment type="caution">
    <text evidence="2">The sequence shown here is derived from an EMBL/GenBank/DDBJ whole genome shotgun (WGS) entry which is preliminary data.</text>
</comment>
<keyword evidence="3" id="KW-1185">Reference proteome</keyword>
<reference evidence="2" key="2">
    <citation type="submission" date="2021-04" db="EMBL/GenBank/DDBJ databases">
        <authorList>
            <person name="Liu J."/>
        </authorList>
    </citation>
    <scope>NUCLEOTIDE SEQUENCE</scope>
    <source>
        <strain evidence="2">BAD-6</strain>
    </source>
</reference>
<name>A0A8J7W531_9FIRM</name>